<name>A0AA39T6W9_ACESA</name>
<evidence type="ECO:0000313" key="2">
    <source>
        <dbReference type="EMBL" id="KAK0601919.1"/>
    </source>
</evidence>
<comment type="caution">
    <text evidence="2">The sequence shown here is derived from an EMBL/GenBank/DDBJ whole genome shotgun (WGS) entry which is preliminary data.</text>
</comment>
<reference evidence="2" key="2">
    <citation type="submission" date="2023-06" db="EMBL/GenBank/DDBJ databases">
        <authorList>
            <person name="Swenson N.G."/>
            <person name="Wegrzyn J.L."/>
            <person name="Mcevoy S.L."/>
        </authorList>
    </citation>
    <scope>NUCLEOTIDE SEQUENCE</scope>
    <source>
        <strain evidence="2">NS2018</strain>
        <tissue evidence="2">Leaf</tissue>
    </source>
</reference>
<keyword evidence="3" id="KW-1185">Reference proteome</keyword>
<proteinExistence type="predicted"/>
<feature type="region of interest" description="Disordered" evidence="1">
    <location>
        <begin position="50"/>
        <end position="94"/>
    </location>
</feature>
<dbReference type="AlphaFoldDB" id="A0AA39T6W9"/>
<evidence type="ECO:0000256" key="1">
    <source>
        <dbReference type="SAM" id="MobiDB-lite"/>
    </source>
</evidence>
<sequence>MVSTTEVQMNIHHLLHALPKMAEEMRDPIRDDGHKQHMKLVYSKPSVEVRIPSKTKKRSSRSGVATPSKASGLPSKSTTFRQGKDKKKRKRSSSTYLASSGCVGLATSIVDSLHIEEDKEGEGDDLVFTTLGERQAKKRKGGSVLSGGLVPSTSLRIGHTLFLILMGTK</sequence>
<dbReference type="EMBL" id="JAUESC010000003">
    <property type="protein sequence ID" value="KAK0601919.1"/>
    <property type="molecule type" value="Genomic_DNA"/>
</dbReference>
<feature type="compositionally biased region" description="Polar residues" evidence="1">
    <location>
        <begin position="61"/>
        <end position="81"/>
    </location>
</feature>
<organism evidence="2 3">
    <name type="scientific">Acer saccharum</name>
    <name type="common">Sugar maple</name>
    <dbReference type="NCBI Taxonomy" id="4024"/>
    <lineage>
        <taxon>Eukaryota</taxon>
        <taxon>Viridiplantae</taxon>
        <taxon>Streptophyta</taxon>
        <taxon>Embryophyta</taxon>
        <taxon>Tracheophyta</taxon>
        <taxon>Spermatophyta</taxon>
        <taxon>Magnoliopsida</taxon>
        <taxon>eudicotyledons</taxon>
        <taxon>Gunneridae</taxon>
        <taxon>Pentapetalae</taxon>
        <taxon>rosids</taxon>
        <taxon>malvids</taxon>
        <taxon>Sapindales</taxon>
        <taxon>Sapindaceae</taxon>
        <taxon>Hippocastanoideae</taxon>
        <taxon>Acereae</taxon>
        <taxon>Acer</taxon>
    </lineage>
</organism>
<accession>A0AA39T6W9</accession>
<dbReference type="Proteomes" id="UP001168877">
    <property type="component" value="Unassembled WGS sequence"/>
</dbReference>
<gene>
    <name evidence="2" type="ORF">LWI29_028769</name>
</gene>
<protein>
    <submittedName>
        <fullName evidence="2">Uncharacterized protein</fullName>
    </submittedName>
</protein>
<reference evidence="2" key="1">
    <citation type="journal article" date="2022" name="Plant J.">
        <title>Strategies of tolerance reflected in two North American maple genomes.</title>
        <authorList>
            <person name="McEvoy S.L."/>
            <person name="Sezen U.U."/>
            <person name="Trouern-Trend A."/>
            <person name="McMahon S.M."/>
            <person name="Schaberg P.G."/>
            <person name="Yang J."/>
            <person name="Wegrzyn J.L."/>
            <person name="Swenson N.G."/>
        </authorList>
    </citation>
    <scope>NUCLEOTIDE SEQUENCE</scope>
    <source>
        <strain evidence="2">NS2018</strain>
    </source>
</reference>
<evidence type="ECO:0000313" key="3">
    <source>
        <dbReference type="Proteomes" id="UP001168877"/>
    </source>
</evidence>